<dbReference type="KEGG" id="euz:DVS28_a1671"/>
<reference evidence="7 8" key="1">
    <citation type="submission" date="2018-09" db="EMBL/GenBank/DDBJ databases">
        <title>Complete genome sequence of Euzebya sp. DY32-46 isolated from seawater of Pacific Ocean.</title>
        <authorList>
            <person name="Xu L."/>
            <person name="Wu Y.-H."/>
            <person name="Xu X.-W."/>
        </authorList>
    </citation>
    <scope>NUCLEOTIDE SEQUENCE [LARGE SCALE GENOMIC DNA]</scope>
    <source>
        <strain evidence="7 8">DY32-46</strain>
    </source>
</reference>
<sequence>MSRYRWLGLVMVLAMLAAACGSEVSTDEDAEDTTADTAETADDAAEEDAAEEEPAEEAPVEEEPADDDGASDGEVALRWRTRPDNQAEIDVYSEVSETVDGEWDGVTLAYEPGGSETSSYQDVLRTEIAAGTAPDVFWIPGTDVADFATRGLILDLRELAESSDAYAGDDAYYSQVMDLLTVSPDAGDNSSLWGLPRDVSAFALYLNMDLIEEAGAADPRELAASGEWDWDAFREVADAVAALDPQINGFGMNNWWANPGYWINAAGGSFFTDDRTGCAVNTDESIQGLEFMTGLYQDGIAVPYGEDAEPPFLAGQVGMFMNGRWATPGTRASATFDWDVVKLPDGPGGPSNWLFWGAYVVNANTEHPEEAFELVTRLTDGAVQGTIAELGANIPSRIDDPAVIETFLGFTPPENNQAFVDGISENPVAEGPLWQGDWPAFDSALAPQIEALVAGDTSLEDFQATACDALDATFQ</sequence>
<evidence type="ECO:0000313" key="8">
    <source>
        <dbReference type="Proteomes" id="UP000264006"/>
    </source>
</evidence>
<comment type="similarity">
    <text evidence="2">Belongs to the bacterial solute-binding protein 1 family.</text>
</comment>
<dbReference type="PROSITE" id="PS51257">
    <property type="entry name" value="PROKAR_LIPOPROTEIN"/>
    <property type="match status" value="1"/>
</dbReference>
<gene>
    <name evidence="7" type="ORF">DVS28_a1671</name>
</gene>
<evidence type="ECO:0000256" key="5">
    <source>
        <dbReference type="SAM" id="MobiDB-lite"/>
    </source>
</evidence>
<dbReference type="PANTHER" id="PTHR43649">
    <property type="entry name" value="ARABINOSE-BINDING PROTEIN-RELATED"/>
    <property type="match status" value="1"/>
</dbReference>
<evidence type="ECO:0000256" key="4">
    <source>
        <dbReference type="ARBA" id="ARBA00022729"/>
    </source>
</evidence>
<dbReference type="Proteomes" id="UP000264006">
    <property type="component" value="Chromosome"/>
</dbReference>
<dbReference type="Pfam" id="PF01547">
    <property type="entry name" value="SBP_bac_1"/>
    <property type="match status" value="1"/>
</dbReference>
<dbReference type="CDD" id="cd13585">
    <property type="entry name" value="PBP2_TMBP_like"/>
    <property type="match status" value="1"/>
</dbReference>
<keyword evidence="3" id="KW-0813">Transport</keyword>
<dbReference type="Gene3D" id="3.40.190.10">
    <property type="entry name" value="Periplasmic binding protein-like II"/>
    <property type="match status" value="1"/>
</dbReference>
<accession>A0A346XVW5</accession>
<feature type="chain" id="PRO_5039517372" evidence="6">
    <location>
        <begin position="20"/>
        <end position="475"/>
    </location>
</feature>
<evidence type="ECO:0000256" key="1">
    <source>
        <dbReference type="ARBA" id="ARBA00004196"/>
    </source>
</evidence>
<evidence type="ECO:0000256" key="2">
    <source>
        <dbReference type="ARBA" id="ARBA00008520"/>
    </source>
</evidence>
<evidence type="ECO:0000256" key="6">
    <source>
        <dbReference type="SAM" id="SignalP"/>
    </source>
</evidence>
<dbReference type="GO" id="GO:0030313">
    <property type="term" value="C:cell envelope"/>
    <property type="evidence" value="ECO:0007669"/>
    <property type="project" value="UniProtKB-SubCell"/>
</dbReference>
<protein>
    <submittedName>
        <fullName evidence="7">N-Acetyl-D-glucosamine ABC transport system, sugar-binding protein</fullName>
    </submittedName>
</protein>
<dbReference type="PANTHER" id="PTHR43649:SF31">
    <property type="entry name" value="SN-GLYCEROL-3-PHOSPHATE-BINDING PERIPLASMIC PROTEIN UGPB"/>
    <property type="match status" value="1"/>
</dbReference>
<evidence type="ECO:0000313" key="7">
    <source>
        <dbReference type="EMBL" id="AXV06362.1"/>
    </source>
</evidence>
<keyword evidence="4 6" id="KW-0732">Signal</keyword>
<feature type="region of interest" description="Disordered" evidence="5">
    <location>
        <begin position="23"/>
        <end position="71"/>
    </location>
</feature>
<proteinExistence type="inferred from homology"/>
<dbReference type="EMBL" id="CP031165">
    <property type="protein sequence ID" value="AXV06362.1"/>
    <property type="molecule type" value="Genomic_DNA"/>
</dbReference>
<dbReference type="SUPFAM" id="SSF53850">
    <property type="entry name" value="Periplasmic binding protein-like II"/>
    <property type="match status" value="1"/>
</dbReference>
<evidence type="ECO:0000256" key="3">
    <source>
        <dbReference type="ARBA" id="ARBA00022448"/>
    </source>
</evidence>
<dbReference type="InterPro" id="IPR050490">
    <property type="entry name" value="Bact_solute-bd_prot1"/>
</dbReference>
<keyword evidence="8" id="KW-1185">Reference proteome</keyword>
<comment type="subcellular location">
    <subcellularLocation>
        <location evidence="1">Cell envelope</location>
    </subcellularLocation>
</comment>
<dbReference type="AlphaFoldDB" id="A0A346XVW5"/>
<name>A0A346XVW5_9ACTN</name>
<dbReference type="InterPro" id="IPR006059">
    <property type="entry name" value="SBP"/>
</dbReference>
<feature type="compositionally biased region" description="Acidic residues" evidence="5">
    <location>
        <begin position="25"/>
        <end position="71"/>
    </location>
</feature>
<organism evidence="7 8">
    <name type="scientific">Euzebya pacifica</name>
    <dbReference type="NCBI Taxonomy" id="1608957"/>
    <lineage>
        <taxon>Bacteria</taxon>
        <taxon>Bacillati</taxon>
        <taxon>Actinomycetota</taxon>
        <taxon>Nitriliruptoria</taxon>
        <taxon>Euzebyales</taxon>
    </lineage>
</organism>
<feature type="signal peptide" evidence="6">
    <location>
        <begin position="1"/>
        <end position="19"/>
    </location>
</feature>
<dbReference type="RefSeq" id="WP_164710164.1">
    <property type="nucleotide sequence ID" value="NZ_CAXIBR010000093.1"/>
</dbReference>